<dbReference type="STRING" id="1792290.MSP8886_00327"/>
<evidence type="ECO:0000313" key="2">
    <source>
        <dbReference type="EMBL" id="SBS25608.1"/>
    </source>
</evidence>
<proteinExistence type="predicted"/>
<dbReference type="AlphaFoldDB" id="A0A1A8T432"/>
<feature type="transmembrane region" description="Helical" evidence="1">
    <location>
        <begin position="12"/>
        <end position="30"/>
    </location>
</feature>
<name>A0A1A8T432_9GAMM</name>
<feature type="transmembrane region" description="Helical" evidence="1">
    <location>
        <begin position="97"/>
        <end position="119"/>
    </location>
</feature>
<organism evidence="2 3">
    <name type="scientific">Marinomonas spartinae</name>
    <dbReference type="NCBI Taxonomy" id="1792290"/>
    <lineage>
        <taxon>Bacteria</taxon>
        <taxon>Pseudomonadati</taxon>
        <taxon>Pseudomonadota</taxon>
        <taxon>Gammaproteobacteria</taxon>
        <taxon>Oceanospirillales</taxon>
        <taxon>Oceanospirillaceae</taxon>
        <taxon>Marinomonas</taxon>
    </lineage>
</organism>
<accession>A0A1A8T432</accession>
<keyword evidence="1" id="KW-0812">Transmembrane</keyword>
<keyword evidence="1" id="KW-0472">Membrane</keyword>
<keyword evidence="3" id="KW-1185">Reference proteome</keyword>
<sequence length="122" mass="14686">MLSLTDSQFFILMFTILISLILYLFFLATYRIKVVRKIDKILKSNSIRKESFDILFGRHGLYVWATFFPKNFVKSGRKERLFDPEIIRPELSKIDRIIMFSQWFFFILFFSGSIFLVVFTDR</sequence>
<protein>
    <submittedName>
        <fullName evidence="2">Uncharacterized protein</fullName>
    </submittedName>
</protein>
<keyword evidence="1" id="KW-1133">Transmembrane helix</keyword>
<evidence type="ECO:0000313" key="3">
    <source>
        <dbReference type="Proteomes" id="UP000092544"/>
    </source>
</evidence>
<gene>
    <name evidence="2" type="ORF">MSP8886_00327</name>
</gene>
<evidence type="ECO:0000256" key="1">
    <source>
        <dbReference type="SAM" id="Phobius"/>
    </source>
</evidence>
<dbReference type="EMBL" id="FLOB01000001">
    <property type="protein sequence ID" value="SBS25608.1"/>
    <property type="molecule type" value="Genomic_DNA"/>
</dbReference>
<reference evidence="2 3" key="1">
    <citation type="submission" date="2016-06" db="EMBL/GenBank/DDBJ databases">
        <authorList>
            <person name="Kjaerup R.B."/>
            <person name="Dalgaard T.S."/>
            <person name="Juul-Madsen H.R."/>
        </authorList>
    </citation>
    <scope>NUCLEOTIDE SEQUENCE [LARGE SCALE GENOMIC DNA]</scope>
    <source>
        <strain evidence="2 3">CECT 8886</strain>
    </source>
</reference>
<dbReference type="Proteomes" id="UP000092544">
    <property type="component" value="Unassembled WGS sequence"/>
</dbReference>